<evidence type="ECO:0000313" key="5">
    <source>
        <dbReference type="EMBL" id="GHM59329.1"/>
    </source>
</evidence>
<reference evidence="5 6" key="1">
    <citation type="journal article" date="2021" name="Microb. Ecol.">
        <title>Candidatus Mesenet longicola: Novel Endosymbionts of Brontispa longissima that Induce Cytoplasmic Incompatibility.</title>
        <authorList>
            <person name="Takano S."/>
            <person name="Gotoh Y."/>
            <person name="Hayashi T."/>
        </authorList>
    </citation>
    <scope>NUCLEOTIDE SEQUENCE [LARGE SCALE GENOMIC DNA]</scope>
    <source>
        <strain evidence="5">L5</strain>
    </source>
</reference>
<evidence type="ECO:0000256" key="2">
    <source>
        <dbReference type="ARBA" id="ARBA00022576"/>
    </source>
</evidence>
<evidence type="ECO:0000256" key="3">
    <source>
        <dbReference type="ARBA" id="ARBA00022898"/>
    </source>
</evidence>
<dbReference type="InterPro" id="IPR005814">
    <property type="entry name" value="Aminotrans_3"/>
</dbReference>
<evidence type="ECO:0000256" key="1">
    <source>
        <dbReference type="ARBA" id="ARBA00001933"/>
    </source>
</evidence>
<dbReference type="PANTHER" id="PTHR11986">
    <property type="entry name" value="AMINOTRANSFERASE CLASS III"/>
    <property type="match status" value="1"/>
</dbReference>
<dbReference type="GO" id="GO:0006526">
    <property type="term" value="P:L-arginine biosynthetic process"/>
    <property type="evidence" value="ECO:0007669"/>
    <property type="project" value="UniProtKB-ARBA"/>
</dbReference>
<dbReference type="Gene3D" id="3.40.640.10">
    <property type="entry name" value="Type I PLP-dependent aspartate aminotransferase-like (Major domain)"/>
    <property type="match status" value="1"/>
</dbReference>
<dbReference type="InterPro" id="IPR015424">
    <property type="entry name" value="PyrdxlP-dep_Trfase"/>
</dbReference>
<dbReference type="AlphaFoldDB" id="A0A8J3MLW1"/>
<evidence type="ECO:0000256" key="4">
    <source>
        <dbReference type="RuleBase" id="RU003560"/>
    </source>
</evidence>
<dbReference type="GO" id="GO:0008483">
    <property type="term" value="F:transaminase activity"/>
    <property type="evidence" value="ECO:0007669"/>
    <property type="project" value="UniProtKB-KW"/>
</dbReference>
<dbReference type="EMBL" id="BNGU01000008">
    <property type="protein sequence ID" value="GHM59329.1"/>
    <property type="molecule type" value="Genomic_DNA"/>
</dbReference>
<dbReference type="CDD" id="cd00610">
    <property type="entry name" value="OAT_like"/>
    <property type="match status" value="1"/>
</dbReference>
<proteinExistence type="inferred from homology"/>
<comment type="cofactor">
    <cofactor evidence="1">
        <name>pyridoxal 5'-phosphate</name>
        <dbReference type="ChEBI" id="CHEBI:597326"/>
    </cofactor>
</comment>
<dbReference type="Gene3D" id="3.90.1150.10">
    <property type="entry name" value="Aspartate Aminotransferase, domain 1"/>
    <property type="match status" value="1"/>
</dbReference>
<dbReference type="NCBIfam" id="TIGR00707">
    <property type="entry name" value="argD"/>
    <property type="match status" value="1"/>
</dbReference>
<keyword evidence="6" id="KW-1185">Reference proteome</keyword>
<dbReference type="InterPro" id="IPR015421">
    <property type="entry name" value="PyrdxlP-dep_Trfase_major"/>
</dbReference>
<dbReference type="GO" id="GO:0030170">
    <property type="term" value="F:pyridoxal phosphate binding"/>
    <property type="evidence" value="ECO:0007669"/>
    <property type="project" value="InterPro"/>
</dbReference>
<dbReference type="GO" id="GO:0042802">
    <property type="term" value="F:identical protein binding"/>
    <property type="evidence" value="ECO:0007669"/>
    <property type="project" value="TreeGrafter"/>
</dbReference>
<keyword evidence="2 5" id="KW-0032">Aminotransferase</keyword>
<dbReference type="Proteomes" id="UP000637906">
    <property type="component" value="Unassembled WGS sequence"/>
</dbReference>
<dbReference type="Pfam" id="PF00202">
    <property type="entry name" value="Aminotran_3"/>
    <property type="match status" value="1"/>
</dbReference>
<dbReference type="InterPro" id="IPR050103">
    <property type="entry name" value="Class-III_PLP-dep_AT"/>
</dbReference>
<dbReference type="SUPFAM" id="SSF53383">
    <property type="entry name" value="PLP-dependent transferases"/>
    <property type="match status" value="1"/>
</dbReference>
<protein>
    <submittedName>
        <fullName evidence="5">Acetylornithine aminotransferase</fullName>
    </submittedName>
</protein>
<dbReference type="PIRSF" id="PIRSF000521">
    <property type="entry name" value="Transaminase_4ab_Lys_Orn"/>
    <property type="match status" value="1"/>
</dbReference>
<comment type="caution">
    <text evidence="5">The sequence shown here is derived from an EMBL/GenBank/DDBJ whole genome shotgun (WGS) entry which is preliminary data.</text>
</comment>
<comment type="similarity">
    <text evidence="4">Belongs to the class-III pyridoxal-phosphate-dependent aminotransferase family.</text>
</comment>
<dbReference type="InterPro" id="IPR004636">
    <property type="entry name" value="AcOrn/SuccOrn_fam"/>
</dbReference>
<dbReference type="FunFam" id="3.40.640.10:FF:000004">
    <property type="entry name" value="Acetylornithine aminotransferase"/>
    <property type="match status" value="1"/>
</dbReference>
<dbReference type="InterPro" id="IPR015422">
    <property type="entry name" value="PyrdxlP-dep_Trfase_small"/>
</dbReference>
<accession>A0A8J3MLW1</accession>
<dbReference type="PANTHER" id="PTHR11986:SF113">
    <property type="entry name" value="SUCCINYLORNITHINE TRANSAMINASE"/>
    <property type="match status" value="1"/>
</dbReference>
<sequence length="402" mass="44534">MFKIIHNTYDRIMAISPILPIYSPIDINFSHGEGAYLYDTKGKRYIDFQSGIAVNSLGHCHPRLVSTLKKQSEKIWHLSNINTIPAAIEFAKKLIANSFADTTFFTNSGTEAVECGLKIARSYQNGKGNHHRYKIITFKGAFHGRSFAACSGNDPEKFSDLLRPYVEWFENVEPNIESVRNVIDNNIGVILIEPIQGEGGVNVMDHNFLKNLRELCNEHDILLFFDCVQCGAGRTGKLFAYEHFDVEPDICALAKGIGGGFPLGACLATETAAKYMGVGLHGSTYGGNPLATSIGNAVLDELLKDGFLKSVEDKGKHLKDKLQQLADKHEIIQEIRGLGLMLGVKTNIDNKEFSRELCYRGLLTVGTTAQQVVRILPPLIITKEQIDEGIEILDTYLNEIAN</sequence>
<gene>
    <name evidence="5" type="primary">argD</name>
    <name evidence="5" type="ORF">sL5_03220</name>
</gene>
<keyword evidence="2 5" id="KW-0808">Transferase</keyword>
<keyword evidence="3 4" id="KW-0663">Pyridoxal phosphate</keyword>
<organism evidence="5 6">
    <name type="scientific">Candidatus Mesenet longicola</name>
    <dbReference type="NCBI Taxonomy" id="1892558"/>
    <lineage>
        <taxon>Bacteria</taxon>
        <taxon>Pseudomonadati</taxon>
        <taxon>Pseudomonadota</taxon>
        <taxon>Alphaproteobacteria</taxon>
        <taxon>Rickettsiales</taxon>
        <taxon>Anaplasmataceae</taxon>
        <taxon>Candidatus Mesenet</taxon>
    </lineage>
</organism>
<dbReference type="NCBIfam" id="NF002325">
    <property type="entry name" value="PRK01278.1"/>
    <property type="match status" value="1"/>
</dbReference>
<evidence type="ECO:0000313" key="6">
    <source>
        <dbReference type="Proteomes" id="UP000637906"/>
    </source>
</evidence>
<name>A0A8J3MLW1_9RICK</name>